<evidence type="ECO:0000256" key="11">
    <source>
        <dbReference type="ARBA" id="ARBA00049729"/>
    </source>
</evidence>
<feature type="transmembrane region" description="Helical" evidence="13">
    <location>
        <begin position="249"/>
        <end position="269"/>
    </location>
</feature>
<dbReference type="PANTHER" id="PTHR13046">
    <property type="entry name" value="PROTEASE U48 CAAX PRENYL PROTEASE RCE1"/>
    <property type="match status" value="1"/>
</dbReference>
<feature type="transmembrane region" description="Helical" evidence="13">
    <location>
        <begin position="12"/>
        <end position="32"/>
    </location>
</feature>
<evidence type="ECO:0000256" key="12">
    <source>
        <dbReference type="ARBA" id="ARBA00049763"/>
    </source>
</evidence>
<evidence type="ECO:0000256" key="6">
    <source>
        <dbReference type="ARBA" id="ARBA00022824"/>
    </source>
</evidence>
<dbReference type="Proteomes" id="UP001642483">
    <property type="component" value="Unassembled WGS sequence"/>
</dbReference>
<feature type="transmembrane region" description="Helical" evidence="13">
    <location>
        <begin position="190"/>
        <end position="215"/>
    </location>
</feature>
<sequence>MFVEVCYDHISKVGAILSCLAFAILYVGSLYIKSQRLPRDHPKTIKERILRVSLASALACVILFFSSSNSTSQCQSATFLEWIGIRFEGLIPAVFLPSFLIIILFLGPVVMLLIDHGMKSLFSSQMSDITIWRNYFVAPLSEELVFRGCMLPLLVPAFGKFTSILLAPWFFGLAHIHHASEQYKTGSYPLSTIVASTLFQASYTTIFGILSSYIFLRTGHLISAFISHALCNMMGFPEFEHALTHRHNIIISLNFVLGLASFIIILGPLTKPSIYGNTLYGDEF</sequence>
<organism evidence="15 16">
    <name type="scientific">Clavelina lepadiformis</name>
    <name type="common">Light-bulb sea squirt</name>
    <name type="synonym">Ascidia lepadiformis</name>
    <dbReference type="NCBI Taxonomy" id="159417"/>
    <lineage>
        <taxon>Eukaryota</taxon>
        <taxon>Metazoa</taxon>
        <taxon>Chordata</taxon>
        <taxon>Tunicata</taxon>
        <taxon>Ascidiacea</taxon>
        <taxon>Aplousobranchia</taxon>
        <taxon>Clavelinidae</taxon>
        <taxon>Clavelina</taxon>
    </lineage>
</organism>
<evidence type="ECO:0000256" key="9">
    <source>
        <dbReference type="ARBA" id="ARBA00032607"/>
    </source>
</evidence>
<keyword evidence="6" id="KW-0256">Endoplasmic reticulum</keyword>
<feature type="transmembrane region" description="Helical" evidence="13">
    <location>
        <begin position="161"/>
        <end position="178"/>
    </location>
</feature>
<evidence type="ECO:0000256" key="4">
    <source>
        <dbReference type="ARBA" id="ARBA00022692"/>
    </source>
</evidence>
<evidence type="ECO:0000313" key="15">
    <source>
        <dbReference type="EMBL" id="CAK8693260.1"/>
    </source>
</evidence>
<keyword evidence="7 13" id="KW-1133">Transmembrane helix</keyword>
<evidence type="ECO:0000256" key="13">
    <source>
        <dbReference type="SAM" id="Phobius"/>
    </source>
</evidence>
<reference evidence="15 16" key="1">
    <citation type="submission" date="2024-02" db="EMBL/GenBank/DDBJ databases">
        <authorList>
            <person name="Daric V."/>
            <person name="Darras S."/>
        </authorList>
    </citation>
    <scope>NUCLEOTIDE SEQUENCE [LARGE SCALE GENOMIC DNA]</scope>
</reference>
<feature type="domain" description="CAAX prenyl protease 2/Lysostaphin resistance protein A-like" evidence="14">
    <location>
        <begin position="130"/>
        <end position="234"/>
    </location>
</feature>
<name>A0ABP0GNE7_CLALP</name>
<dbReference type="InterPro" id="IPR039731">
    <property type="entry name" value="Rce1"/>
</dbReference>
<dbReference type="InterPro" id="IPR003675">
    <property type="entry name" value="Rce1/LyrA-like_dom"/>
</dbReference>
<protein>
    <recommendedName>
        <fullName evidence="12">CAAX prenyl protease 2</fullName>
        <ecNumber evidence="11">3.4.26.1</ecNumber>
    </recommendedName>
    <alternativeName>
        <fullName evidence="9">Farnesylated proteins-converting enzyme 2</fullName>
    </alternativeName>
</protein>
<evidence type="ECO:0000256" key="5">
    <source>
        <dbReference type="ARBA" id="ARBA00022801"/>
    </source>
</evidence>
<comment type="similarity">
    <text evidence="2">Belongs to the peptidase U48 family.</text>
</comment>
<proteinExistence type="inferred from homology"/>
<evidence type="ECO:0000256" key="7">
    <source>
        <dbReference type="ARBA" id="ARBA00022989"/>
    </source>
</evidence>
<gene>
    <name evidence="15" type="ORF">CVLEPA_LOCUS26561</name>
</gene>
<comment type="catalytic activity">
    <reaction evidence="10">
        <text>Hydrolyzes the peptide bond -P2-(S-farnesyl or geranylgeranyl)C-P1'-P2'-P3'-COOH where P1' and P2' are amino acids with aliphatic sidechains and P3' is any C-terminal residue.</text>
        <dbReference type="EC" id="3.4.26.1"/>
    </reaction>
</comment>
<keyword evidence="4 13" id="KW-0812">Transmembrane</keyword>
<feature type="transmembrane region" description="Helical" evidence="13">
    <location>
        <begin position="90"/>
        <end position="114"/>
    </location>
</feature>
<keyword evidence="3" id="KW-0645">Protease</keyword>
<dbReference type="EC" id="3.4.26.1" evidence="11"/>
<evidence type="ECO:0000259" key="14">
    <source>
        <dbReference type="Pfam" id="PF02517"/>
    </source>
</evidence>
<dbReference type="Pfam" id="PF02517">
    <property type="entry name" value="Rce1-like"/>
    <property type="match status" value="1"/>
</dbReference>
<evidence type="ECO:0000256" key="10">
    <source>
        <dbReference type="ARBA" id="ARBA00047280"/>
    </source>
</evidence>
<accession>A0ABP0GNE7</accession>
<dbReference type="PANTHER" id="PTHR13046:SF0">
    <property type="entry name" value="CAAX PRENYL PROTEASE 2"/>
    <property type="match status" value="1"/>
</dbReference>
<comment type="subcellular location">
    <subcellularLocation>
        <location evidence="1">Endoplasmic reticulum membrane</location>
        <topology evidence="1">Multi-pass membrane protein</topology>
    </subcellularLocation>
</comment>
<keyword evidence="8 13" id="KW-0472">Membrane</keyword>
<evidence type="ECO:0000256" key="3">
    <source>
        <dbReference type="ARBA" id="ARBA00022670"/>
    </source>
</evidence>
<keyword evidence="5" id="KW-0378">Hydrolase</keyword>
<evidence type="ECO:0000256" key="2">
    <source>
        <dbReference type="ARBA" id="ARBA00006897"/>
    </source>
</evidence>
<keyword evidence="16" id="KW-1185">Reference proteome</keyword>
<evidence type="ECO:0000256" key="1">
    <source>
        <dbReference type="ARBA" id="ARBA00004477"/>
    </source>
</evidence>
<dbReference type="EMBL" id="CAWYQH010000130">
    <property type="protein sequence ID" value="CAK8693260.1"/>
    <property type="molecule type" value="Genomic_DNA"/>
</dbReference>
<comment type="caution">
    <text evidence="15">The sequence shown here is derived from an EMBL/GenBank/DDBJ whole genome shotgun (WGS) entry which is preliminary data.</text>
</comment>
<evidence type="ECO:0000313" key="16">
    <source>
        <dbReference type="Proteomes" id="UP001642483"/>
    </source>
</evidence>
<evidence type="ECO:0000256" key="8">
    <source>
        <dbReference type="ARBA" id="ARBA00023136"/>
    </source>
</evidence>
<feature type="transmembrane region" description="Helical" evidence="13">
    <location>
        <begin position="52"/>
        <end position="70"/>
    </location>
</feature>